<dbReference type="Proteomes" id="UP001217185">
    <property type="component" value="Chromosome"/>
</dbReference>
<dbReference type="EMBL" id="CP121756">
    <property type="protein sequence ID" value="WGE08349.1"/>
    <property type="molecule type" value="Genomic_DNA"/>
</dbReference>
<gene>
    <name evidence="1" type="ORF">P5658_08275</name>
</gene>
<reference evidence="1" key="1">
    <citation type="submission" date="2025-02" db="EMBL/GenBank/DDBJ databases">
        <title>Complete genome sequences of 52 Bacillus and Priestia strains isolated from West-African fermentations and 26 reference strains from the DSMZ collection.</title>
        <authorList>
            <person name="Wiedenbein E.S."/>
            <person name="Canoy T.S."/>
            <person name="Hui Y."/>
            <person name="Parkouda C."/>
            <person name="Dawende C."/>
            <person name="Ametefe E."/>
            <person name="Jespersen L."/>
            <person name="Nielsen D.S."/>
        </authorList>
    </citation>
    <scope>NUCLEOTIDE SEQUENCE</scope>
    <source>
        <strain evidence="1">PRO122</strain>
    </source>
</reference>
<sequence>MRKKISQLRHRLTFQKKTKIQDEELNWIDSYEDLFTVWGAVEGSGSLGNNETMIAGALGVKSPKKITVRYRKGIKQDMRIVERFPKNKTERVFDILDTNDPDDLQEELEIICQEVGING</sequence>
<organism evidence="1 2">
    <name type="scientific">Bacillus subtilis</name>
    <dbReference type="NCBI Taxonomy" id="1423"/>
    <lineage>
        <taxon>Bacteria</taxon>
        <taxon>Bacillati</taxon>
        <taxon>Bacillota</taxon>
        <taxon>Bacilli</taxon>
        <taxon>Bacillales</taxon>
        <taxon>Bacillaceae</taxon>
        <taxon>Bacillus</taxon>
    </lineage>
</organism>
<evidence type="ECO:0000313" key="2">
    <source>
        <dbReference type="Proteomes" id="UP001217185"/>
    </source>
</evidence>
<accession>A0AC61YZ16</accession>
<proteinExistence type="predicted"/>
<evidence type="ECO:0000313" key="1">
    <source>
        <dbReference type="EMBL" id="WGE08349.1"/>
    </source>
</evidence>
<protein>
    <submittedName>
        <fullName evidence="1">Phage head closure protein</fullName>
    </submittedName>
</protein>
<name>A0AC61YZ16_BACIU</name>